<dbReference type="AlphaFoldDB" id="A0A480A5W0"/>
<reference evidence="2" key="1">
    <citation type="submission" date="2019-02" db="EMBL/GenBank/DDBJ databases">
        <title>Draft genome sequence of Sphaerospermopsis reniformis NIES-1949.</title>
        <authorList>
            <person name="Yamaguchi H."/>
            <person name="Suzuki S."/>
            <person name="Kawachi M."/>
        </authorList>
    </citation>
    <scope>NUCLEOTIDE SEQUENCE [LARGE SCALE GENOMIC DNA]</scope>
    <source>
        <strain evidence="2">NIES-1949</strain>
    </source>
</reference>
<protein>
    <submittedName>
        <fullName evidence="1">Uncharacterized protein</fullName>
    </submittedName>
</protein>
<comment type="caution">
    <text evidence="1">The sequence shown here is derived from an EMBL/GenBank/DDBJ whole genome shotgun (WGS) entry which is preliminary data.</text>
</comment>
<evidence type="ECO:0000313" key="1">
    <source>
        <dbReference type="EMBL" id="GCL40307.1"/>
    </source>
</evidence>
<gene>
    <name evidence="1" type="ORF">SR1949_54450</name>
</gene>
<sequence>MSQQLLDLLKSHAQELSQTTTREQAIQLVQDIAIP</sequence>
<dbReference type="Proteomes" id="UP000300142">
    <property type="component" value="Unassembled WGS sequence"/>
</dbReference>
<evidence type="ECO:0000313" key="2">
    <source>
        <dbReference type="Proteomes" id="UP000300142"/>
    </source>
</evidence>
<dbReference type="EMBL" id="BJCE01000586">
    <property type="protein sequence ID" value="GCL40307.1"/>
    <property type="molecule type" value="Genomic_DNA"/>
</dbReference>
<proteinExistence type="predicted"/>
<keyword evidence="2" id="KW-1185">Reference proteome</keyword>
<organism evidence="1 2">
    <name type="scientific">Sphaerospermopsis reniformis</name>
    <dbReference type="NCBI Taxonomy" id="531300"/>
    <lineage>
        <taxon>Bacteria</taxon>
        <taxon>Bacillati</taxon>
        <taxon>Cyanobacteriota</taxon>
        <taxon>Cyanophyceae</taxon>
        <taxon>Nostocales</taxon>
        <taxon>Aphanizomenonaceae</taxon>
        <taxon>Sphaerospermopsis</taxon>
    </lineage>
</organism>
<accession>A0A480A5W0</accession>
<name>A0A480A5W0_9CYAN</name>